<gene>
    <name evidence="4" type="ORF">M0811_12032</name>
</gene>
<evidence type="ECO:0000256" key="1">
    <source>
        <dbReference type="ARBA" id="ARBA00022441"/>
    </source>
</evidence>
<accession>A0A9Q0LAP9</accession>
<evidence type="ECO:0000313" key="5">
    <source>
        <dbReference type="Proteomes" id="UP001149090"/>
    </source>
</evidence>
<dbReference type="OrthoDB" id="432528at2759"/>
<dbReference type="EMBL" id="JAPDFW010000110">
    <property type="protein sequence ID" value="KAJ5068995.1"/>
    <property type="molecule type" value="Genomic_DNA"/>
</dbReference>
<dbReference type="PANTHER" id="PTHR46093">
    <property type="entry name" value="ACYL-COA-BINDING DOMAIN-CONTAINING PROTEIN 5"/>
    <property type="match status" value="1"/>
</dbReference>
<dbReference type="InterPro" id="IPR000210">
    <property type="entry name" value="BTB/POZ_dom"/>
</dbReference>
<dbReference type="Pfam" id="PF24681">
    <property type="entry name" value="Kelch_KLHDC2_KLHL20_DRC7"/>
    <property type="match status" value="1"/>
</dbReference>
<dbReference type="Gene3D" id="3.30.710.10">
    <property type="entry name" value="Potassium Channel Kv1.1, Chain A"/>
    <property type="match status" value="1"/>
</dbReference>
<evidence type="ECO:0000259" key="3">
    <source>
        <dbReference type="PROSITE" id="PS50097"/>
    </source>
</evidence>
<evidence type="ECO:0000313" key="4">
    <source>
        <dbReference type="EMBL" id="KAJ5068995.1"/>
    </source>
</evidence>
<dbReference type="PANTHER" id="PTHR46093:SF18">
    <property type="entry name" value="FIBRONECTIN TYPE-III DOMAIN-CONTAINING PROTEIN"/>
    <property type="match status" value="1"/>
</dbReference>
<proteinExistence type="predicted"/>
<dbReference type="InterPro" id="IPR015915">
    <property type="entry name" value="Kelch-typ_b-propeller"/>
</dbReference>
<organism evidence="4 5">
    <name type="scientific">Anaeramoeba ignava</name>
    <name type="common">Anaerobic marine amoeba</name>
    <dbReference type="NCBI Taxonomy" id="1746090"/>
    <lineage>
        <taxon>Eukaryota</taxon>
        <taxon>Metamonada</taxon>
        <taxon>Anaeramoebidae</taxon>
        <taxon>Anaeramoeba</taxon>
    </lineage>
</organism>
<name>A0A9Q0LAP9_ANAIG</name>
<dbReference type="AlphaFoldDB" id="A0A9Q0LAP9"/>
<dbReference type="SUPFAM" id="SSF117281">
    <property type="entry name" value="Kelch motif"/>
    <property type="match status" value="2"/>
</dbReference>
<dbReference type="OMA" id="WKVINIK"/>
<keyword evidence="2" id="KW-0677">Repeat</keyword>
<keyword evidence="5" id="KW-1185">Reference proteome</keyword>
<protein>
    <submittedName>
        <fullName evidence="4">Acyl-coa-binding domain-containing protein</fullName>
    </submittedName>
</protein>
<dbReference type="Proteomes" id="UP001149090">
    <property type="component" value="Unassembled WGS sequence"/>
</dbReference>
<feature type="domain" description="BTB" evidence="3">
    <location>
        <begin position="316"/>
        <end position="391"/>
    </location>
</feature>
<sequence length="431" mass="50239">MSFTWKEIESRSKIKPEERFRASYTLYNNKIIIYGGCKIENYRKYIYYDDMYEFDLATKKWSKIEQIGDLPAARWGNTTVVHDDRLIIFGGRQKSKEDPTPFYFDLKKRVWSNLDTKGDSESLYYHASVVYKNRYMISIGGLIPNDKYNTKIYSLDLEKLEWKVINIKGENLSPRFGHTAVIENDDIYVLGGYKRYTLSGLFKFNLLSNSWSRIVVPNDDIWTMKESHSAVLDPKSKKMIIFGGLKRVDGIETNFNNITTFNLITQQWEEVPTKGQPPRTRDDHSAILSNNKMYIFFGTSGNKVFYNDMFELKFGSDLSVHMHAFFDNQEFCDVEIISCDDQVLKAHSSILKGRLKNHYTPSLIAQLGRFTYSEVRSFLTFIYTGKLEINQPEATEKIKKLIEEFKLKNLSVVNAENCENELENDMLEIVP</sequence>
<evidence type="ECO:0000256" key="2">
    <source>
        <dbReference type="ARBA" id="ARBA00022737"/>
    </source>
</evidence>
<dbReference type="PROSITE" id="PS50097">
    <property type="entry name" value="BTB"/>
    <property type="match status" value="1"/>
</dbReference>
<dbReference type="Gene3D" id="2.120.10.80">
    <property type="entry name" value="Kelch-type beta propeller"/>
    <property type="match status" value="2"/>
</dbReference>
<reference evidence="4" key="1">
    <citation type="submission" date="2022-10" db="EMBL/GenBank/DDBJ databases">
        <title>Novel sulphate-reducing endosymbionts in the free-living metamonad Anaeramoeba.</title>
        <authorList>
            <person name="Jerlstrom-Hultqvist J."/>
            <person name="Cepicka I."/>
            <person name="Gallot-Lavallee L."/>
            <person name="Salas-Leiva D."/>
            <person name="Curtis B.A."/>
            <person name="Zahonova K."/>
            <person name="Pipaliya S."/>
            <person name="Dacks J."/>
            <person name="Roger A.J."/>
        </authorList>
    </citation>
    <scope>NUCLEOTIDE SEQUENCE</scope>
    <source>
        <strain evidence="4">BMAN</strain>
    </source>
</reference>
<comment type="caution">
    <text evidence="4">The sequence shown here is derived from an EMBL/GenBank/DDBJ whole genome shotgun (WGS) entry which is preliminary data.</text>
</comment>
<dbReference type="InterPro" id="IPR011333">
    <property type="entry name" value="SKP1/BTB/POZ_sf"/>
</dbReference>
<dbReference type="Pfam" id="PF00651">
    <property type="entry name" value="BTB"/>
    <property type="match status" value="1"/>
</dbReference>
<keyword evidence="1" id="KW-0880">Kelch repeat</keyword>
<dbReference type="SUPFAM" id="SSF54695">
    <property type="entry name" value="POZ domain"/>
    <property type="match status" value="1"/>
</dbReference>